<keyword evidence="4" id="KW-1185">Reference proteome</keyword>
<feature type="domain" description="VOC" evidence="2">
    <location>
        <begin position="17"/>
        <end position="141"/>
    </location>
</feature>
<name>A0ABS0C6G6_9NOCA</name>
<protein>
    <submittedName>
        <fullName evidence="3">VOC family protein</fullName>
    </submittedName>
</protein>
<dbReference type="EMBL" id="JADLRE010000002">
    <property type="protein sequence ID" value="MBF6224234.1"/>
    <property type="molecule type" value="Genomic_DNA"/>
</dbReference>
<evidence type="ECO:0000259" key="2">
    <source>
        <dbReference type="PROSITE" id="PS51819"/>
    </source>
</evidence>
<evidence type="ECO:0000313" key="4">
    <source>
        <dbReference type="Proteomes" id="UP000807309"/>
    </source>
</evidence>
<dbReference type="Gene3D" id="3.10.180.10">
    <property type="entry name" value="2,3-Dihydroxybiphenyl 1,2-Dioxygenase, domain 1"/>
    <property type="match status" value="1"/>
</dbReference>
<feature type="compositionally biased region" description="Polar residues" evidence="1">
    <location>
        <begin position="194"/>
        <end position="210"/>
    </location>
</feature>
<dbReference type="InterPro" id="IPR037523">
    <property type="entry name" value="VOC_core"/>
</dbReference>
<dbReference type="SUPFAM" id="SSF54593">
    <property type="entry name" value="Glyoxalase/Bleomycin resistance protein/Dihydroxybiphenyl dioxygenase"/>
    <property type="match status" value="1"/>
</dbReference>
<evidence type="ECO:0000256" key="1">
    <source>
        <dbReference type="SAM" id="MobiDB-lite"/>
    </source>
</evidence>
<evidence type="ECO:0000313" key="3">
    <source>
        <dbReference type="EMBL" id="MBF6224234.1"/>
    </source>
</evidence>
<dbReference type="RefSeq" id="WP_195031592.1">
    <property type="nucleotide sequence ID" value="NZ_JADLRE010000002.1"/>
</dbReference>
<accession>A0ABS0C6G6</accession>
<dbReference type="InterPro" id="IPR004360">
    <property type="entry name" value="Glyas_Fos-R_dOase_dom"/>
</dbReference>
<reference evidence="3 4" key="1">
    <citation type="submission" date="2020-10" db="EMBL/GenBank/DDBJ databases">
        <title>Identification of Nocardia species via Next-generation sequencing and recognition of intraspecies genetic diversity.</title>
        <authorList>
            <person name="Li P."/>
            <person name="Li P."/>
            <person name="Lu B."/>
        </authorList>
    </citation>
    <scope>NUCLEOTIDE SEQUENCE [LARGE SCALE GENOMIC DNA]</scope>
    <source>
        <strain evidence="3 4">N-11</strain>
    </source>
</reference>
<sequence>MTHEATPNSTNPAAPDLLAHWVVKTARSKEMIAWYGVVFGARVVHEDKQIAFLVWDHESHRLALIKVPRVLRYLFPLARFRRKIYGVDHLALTFGSLERLLVNYERLKETGIRPVWSINHGPTTSLYYEDPDGIRLEFQTENFATAAATADYLAGSAFAANPVGVEFDPDYLLERLRSGDDPSTLLEQGAGTRPGTTSRSNKSAVTWKTL</sequence>
<gene>
    <name evidence="3" type="ORF">IU470_03750</name>
</gene>
<dbReference type="InterPro" id="IPR029068">
    <property type="entry name" value="Glyas_Bleomycin-R_OHBP_Dase"/>
</dbReference>
<dbReference type="Pfam" id="PF00903">
    <property type="entry name" value="Glyoxalase"/>
    <property type="match status" value="1"/>
</dbReference>
<dbReference type="Proteomes" id="UP000807309">
    <property type="component" value="Unassembled WGS sequence"/>
</dbReference>
<dbReference type="PROSITE" id="PS51819">
    <property type="entry name" value="VOC"/>
    <property type="match status" value="1"/>
</dbReference>
<proteinExistence type="predicted"/>
<comment type="caution">
    <text evidence="3">The sequence shown here is derived from an EMBL/GenBank/DDBJ whole genome shotgun (WGS) entry which is preliminary data.</text>
</comment>
<feature type="region of interest" description="Disordered" evidence="1">
    <location>
        <begin position="182"/>
        <end position="210"/>
    </location>
</feature>
<organism evidence="3 4">
    <name type="scientific">Nocardia abscessus</name>
    <dbReference type="NCBI Taxonomy" id="120957"/>
    <lineage>
        <taxon>Bacteria</taxon>
        <taxon>Bacillati</taxon>
        <taxon>Actinomycetota</taxon>
        <taxon>Actinomycetes</taxon>
        <taxon>Mycobacteriales</taxon>
        <taxon>Nocardiaceae</taxon>
        <taxon>Nocardia</taxon>
    </lineage>
</organism>